<feature type="non-terminal residue" evidence="1">
    <location>
        <position position="54"/>
    </location>
</feature>
<reference evidence="1 2" key="1">
    <citation type="submission" date="2013-11" db="EMBL/GenBank/DDBJ databases">
        <title>Genome sequencing of Stegodyphus mimosarum.</title>
        <authorList>
            <person name="Bechsgaard J."/>
        </authorList>
    </citation>
    <scope>NUCLEOTIDE SEQUENCE [LARGE SCALE GENOMIC DNA]</scope>
</reference>
<dbReference type="EMBL" id="KK120562">
    <property type="protein sequence ID" value="KFM78560.1"/>
    <property type="molecule type" value="Genomic_DNA"/>
</dbReference>
<evidence type="ECO:0000313" key="1">
    <source>
        <dbReference type="EMBL" id="KFM78560.1"/>
    </source>
</evidence>
<gene>
    <name evidence="1" type="ORF">X975_04725</name>
</gene>
<name>A0A087UMH1_STEMI</name>
<proteinExistence type="predicted"/>
<dbReference type="STRING" id="407821.A0A087UMH1"/>
<accession>A0A087UMH1</accession>
<organism evidence="1 2">
    <name type="scientific">Stegodyphus mimosarum</name>
    <name type="common">African social velvet spider</name>
    <dbReference type="NCBI Taxonomy" id="407821"/>
    <lineage>
        <taxon>Eukaryota</taxon>
        <taxon>Metazoa</taxon>
        <taxon>Ecdysozoa</taxon>
        <taxon>Arthropoda</taxon>
        <taxon>Chelicerata</taxon>
        <taxon>Arachnida</taxon>
        <taxon>Araneae</taxon>
        <taxon>Araneomorphae</taxon>
        <taxon>Entelegynae</taxon>
        <taxon>Eresoidea</taxon>
        <taxon>Eresidae</taxon>
        <taxon>Stegodyphus</taxon>
    </lineage>
</organism>
<dbReference type="AlphaFoldDB" id="A0A087UMH1"/>
<dbReference type="OrthoDB" id="10012954at2759"/>
<keyword evidence="2" id="KW-1185">Reference proteome</keyword>
<evidence type="ECO:0000313" key="2">
    <source>
        <dbReference type="Proteomes" id="UP000054359"/>
    </source>
</evidence>
<protein>
    <submittedName>
        <fullName evidence="1">Uncharacterized protein</fullName>
    </submittedName>
</protein>
<sequence>MIPFYKSVQIKLKSSLLNWQRETNDPWICSPSSILENKGKFKHYPQCMPLCNKT</sequence>
<dbReference type="Proteomes" id="UP000054359">
    <property type="component" value="Unassembled WGS sequence"/>
</dbReference>